<dbReference type="EMBL" id="JANSHE010004611">
    <property type="protein sequence ID" value="KAJ2976077.1"/>
    <property type="molecule type" value="Genomic_DNA"/>
</dbReference>
<keyword evidence="2" id="KW-1185">Reference proteome</keyword>
<reference evidence="1" key="1">
    <citation type="submission" date="2022-08" db="EMBL/GenBank/DDBJ databases">
        <title>Genome Sequence of Pycnoporus sanguineus.</title>
        <authorList>
            <person name="Buettner E."/>
        </authorList>
    </citation>
    <scope>NUCLEOTIDE SEQUENCE</scope>
    <source>
        <strain evidence="1">CG-C14</strain>
    </source>
</reference>
<sequence>MSRNPADVPSSATNPTDDQRRSPRGLYSPHRHTLPSDPATQPPQGASSSTHTASEQPPLSSPSRGEATAAATATSDFESESQRIERRVERSSPSASSSQGDMADTEMEAGPSKATTSESAPEGPPPKKKRTRTLTTPHQAAVLHALLAQSRFPTTQMREEVGRAIGLSARKVQNQRQKARRPRGQAATSAPLPVPENPIYLSRQQRDLTADVPAAALKSNGRKTPSSLQFTASYCPKFRATLPSQESCSKELAQARGCTRAVEQPEI</sequence>
<proteinExistence type="predicted"/>
<evidence type="ECO:0000313" key="1">
    <source>
        <dbReference type="EMBL" id="KAJ2976077.1"/>
    </source>
</evidence>
<protein>
    <submittedName>
        <fullName evidence="1">Uncharacterized protein</fullName>
    </submittedName>
</protein>
<accession>A0ACC1N9Y8</accession>
<dbReference type="Proteomes" id="UP001144978">
    <property type="component" value="Unassembled WGS sequence"/>
</dbReference>
<name>A0ACC1N9Y8_9APHY</name>
<comment type="caution">
    <text evidence="1">The sequence shown here is derived from an EMBL/GenBank/DDBJ whole genome shotgun (WGS) entry which is preliminary data.</text>
</comment>
<evidence type="ECO:0000313" key="2">
    <source>
        <dbReference type="Proteomes" id="UP001144978"/>
    </source>
</evidence>
<organism evidence="1 2">
    <name type="scientific">Trametes sanguinea</name>
    <dbReference type="NCBI Taxonomy" id="158606"/>
    <lineage>
        <taxon>Eukaryota</taxon>
        <taxon>Fungi</taxon>
        <taxon>Dikarya</taxon>
        <taxon>Basidiomycota</taxon>
        <taxon>Agaricomycotina</taxon>
        <taxon>Agaricomycetes</taxon>
        <taxon>Polyporales</taxon>
        <taxon>Polyporaceae</taxon>
        <taxon>Trametes</taxon>
    </lineage>
</organism>
<gene>
    <name evidence="1" type="ORF">NUW54_g11629</name>
</gene>